<reference evidence="4 5" key="1">
    <citation type="journal article" date="2019" name="Genome Biol. Evol.">
        <title>Day and night: Metabolic profiles and evolutionary relationships of six axenic non-marine cyanobacteria.</title>
        <authorList>
            <person name="Will S.E."/>
            <person name="Henke P."/>
            <person name="Boedeker C."/>
            <person name="Huang S."/>
            <person name="Brinkmann H."/>
            <person name="Rohde M."/>
            <person name="Jarek M."/>
            <person name="Friedl T."/>
            <person name="Seufert S."/>
            <person name="Schumacher M."/>
            <person name="Overmann J."/>
            <person name="Neumann-Schaal M."/>
            <person name="Petersen J."/>
        </authorList>
    </citation>
    <scope>NUCLEOTIDE SEQUENCE [LARGE SCALE GENOMIC DNA]</scope>
    <source>
        <strain evidence="4 5">SAG 39.79</strain>
    </source>
</reference>
<comment type="caution">
    <text evidence="4">The sequence shown here is derived from an EMBL/GenBank/DDBJ whole genome shotgun (WGS) entry which is preliminary data.</text>
</comment>
<dbReference type="InterPro" id="IPR001296">
    <property type="entry name" value="Glyco_trans_1"/>
</dbReference>
<evidence type="ECO:0000313" key="5">
    <source>
        <dbReference type="Proteomes" id="UP000282574"/>
    </source>
</evidence>
<gene>
    <name evidence="4" type="ORF">DSM107010_50440</name>
</gene>
<dbReference type="PANTHER" id="PTHR12526:SF627">
    <property type="entry name" value="D-RHAMNOSYLTRANSFERASE WBPZ"/>
    <property type="match status" value="1"/>
</dbReference>
<dbReference type="EMBL" id="RSCK01000061">
    <property type="protein sequence ID" value="RUT07434.1"/>
    <property type="molecule type" value="Genomic_DNA"/>
</dbReference>
<keyword evidence="5" id="KW-1185">Reference proteome</keyword>
<dbReference type="CDD" id="cd03811">
    <property type="entry name" value="GT4_GT28_WabH-like"/>
    <property type="match status" value="1"/>
</dbReference>
<sequence length="414" mass="45166">MVINNQLPITNYPLPIRMKILFLDQSGKPGGAELCLLDIVKPYRDRCLVGLFADGGFKDLLQQHEIPVQVLTGRSLQVSKDSGLLQGASSLGQLLPLITRVAKIAREYDIIYANTQKALVVGAIASLLSRRPLVYHLHDILSTEHFSRTNLRLAVTLANRASLVIANSQASQKAFLAAGGNPKLVRVVYNGFAPQLYRQENSVAQTRQELGLEGKFVVGHFSRLAPWKGQHVLLDALTQCPPEVTAIFVGDALFGEQDYKQQLHQQVAELGLEQRVQFLGFRSDVVSLMTACDLVAHTSIAAEPFGRVIVEAMLCGRPVVASQAGGAVELVETGKTGWLVPPGDAQKLAEIINTCRQQSEMASAIAHQAQISASQRFELNEINRQIERLLAGVGSRESGVGSREESDKEDKGEF</sequence>
<organism evidence="4 5">
    <name type="scientific">Chroococcidiopsis cubana SAG 39.79</name>
    <dbReference type="NCBI Taxonomy" id="388085"/>
    <lineage>
        <taxon>Bacteria</taxon>
        <taxon>Bacillati</taxon>
        <taxon>Cyanobacteriota</taxon>
        <taxon>Cyanophyceae</taxon>
        <taxon>Chroococcidiopsidales</taxon>
        <taxon>Chroococcidiopsidaceae</taxon>
        <taxon>Chroococcidiopsis</taxon>
    </lineage>
</organism>
<dbReference type="Pfam" id="PF00534">
    <property type="entry name" value="Glycos_transf_1"/>
    <property type="match status" value="1"/>
</dbReference>
<dbReference type="Gene3D" id="3.40.50.2000">
    <property type="entry name" value="Glycogen Phosphorylase B"/>
    <property type="match status" value="2"/>
</dbReference>
<keyword evidence="4" id="KW-0808">Transferase</keyword>
<dbReference type="AlphaFoldDB" id="A0AB37UEV5"/>
<name>A0AB37UEV5_9CYAN</name>
<feature type="domain" description="Glycosyl transferase family 1" evidence="2">
    <location>
        <begin position="206"/>
        <end position="369"/>
    </location>
</feature>
<dbReference type="PANTHER" id="PTHR12526">
    <property type="entry name" value="GLYCOSYLTRANSFERASE"/>
    <property type="match status" value="1"/>
</dbReference>
<dbReference type="Pfam" id="PF13439">
    <property type="entry name" value="Glyco_transf_4"/>
    <property type="match status" value="1"/>
</dbReference>
<dbReference type="InterPro" id="IPR028098">
    <property type="entry name" value="Glyco_trans_4-like_N"/>
</dbReference>
<evidence type="ECO:0000259" key="3">
    <source>
        <dbReference type="Pfam" id="PF13439"/>
    </source>
</evidence>
<evidence type="ECO:0000313" key="4">
    <source>
        <dbReference type="EMBL" id="RUT07434.1"/>
    </source>
</evidence>
<dbReference type="GO" id="GO:0016757">
    <property type="term" value="F:glycosyltransferase activity"/>
    <property type="evidence" value="ECO:0007669"/>
    <property type="project" value="InterPro"/>
</dbReference>
<feature type="compositionally biased region" description="Basic and acidic residues" evidence="1">
    <location>
        <begin position="402"/>
        <end position="414"/>
    </location>
</feature>
<dbReference type="Proteomes" id="UP000282574">
    <property type="component" value="Unassembled WGS sequence"/>
</dbReference>
<dbReference type="SUPFAM" id="SSF53756">
    <property type="entry name" value="UDP-Glycosyltransferase/glycogen phosphorylase"/>
    <property type="match status" value="1"/>
</dbReference>
<proteinExistence type="predicted"/>
<protein>
    <submittedName>
        <fullName evidence="4">Glycosyl transferase</fullName>
    </submittedName>
</protein>
<feature type="domain" description="Glycosyltransferase subfamily 4-like N-terminal" evidence="3">
    <location>
        <begin position="30"/>
        <end position="192"/>
    </location>
</feature>
<accession>A0AB37UEV5</accession>
<evidence type="ECO:0000259" key="2">
    <source>
        <dbReference type="Pfam" id="PF00534"/>
    </source>
</evidence>
<feature type="region of interest" description="Disordered" evidence="1">
    <location>
        <begin position="395"/>
        <end position="414"/>
    </location>
</feature>
<evidence type="ECO:0000256" key="1">
    <source>
        <dbReference type="SAM" id="MobiDB-lite"/>
    </source>
</evidence>